<keyword evidence="1" id="KW-0812">Transmembrane</keyword>
<keyword evidence="1" id="KW-1133">Transmembrane helix</keyword>
<proteinExistence type="predicted"/>
<feature type="transmembrane region" description="Helical" evidence="1">
    <location>
        <begin position="15"/>
        <end position="33"/>
    </location>
</feature>
<protein>
    <submittedName>
        <fullName evidence="2">Uncharacterized protein</fullName>
    </submittedName>
</protein>
<keyword evidence="1" id="KW-0472">Membrane</keyword>
<sequence>MELLNFLEPLFRNPLFQFFVYMALIQVLVQVFLDRKPAFWIASIATTYFWVKSFEPITPLKGWAIIFGFLIAYFLIKQIFHINLFLLLKGKKRCPVCYSEVHRKALVCPFCHHRFTEKNLEETT</sequence>
<evidence type="ECO:0000256" key="1">
    <source>
        <dbReference type="SAM" id="Phobius"/>
    </source>
</evidence>
<gene>
    <name evidence="2" type="ORF">ENN04_00765</name>
</gene>
<accession>A0A7C5WZU1</accession>
<feature type="transmembrane region" description="Helical" evidence="1">
    <location>
        <begin position="38"/>
        <end position="57"/>
    </location>
</feature>
<name>A0A7C5WZU1_9AQUI</name>
<organism evidence="2">
    <name type="scientific">Thermocrinis ruber</name>
    <dbReference type="NCBI Taxonomy" id="75906"/>
    <lineage>
        <taxon>Bacteria</taxon>
        <taxon>Pseudomonadati</taxon>
        <taxon>Aquificota</taxon>
        <taxon>Aquificia</taxon>
        <taxon>Aquificales</taxon>
        <taxon>Aquificaceae</taxon>
        <taxon>Thermocrinis</taxon>
    </lineage>
</organism>
<comment type="caution">
    <text evidence="2">The sequence shown here is derived from an EMBL/GenBank/DDBJ whole genome shotgun (WGS) entry which is preliminary data.</text>
</comment>
<dbReference type="EMBL" id="DSAC01000011">
    <property type="protein sequence ID" value="HHO73155.1"/>
    <property type="molecule type" value="Genomic_DNA"/>
</dbReference>
<reference evidence="2" key="1">
    <citation type="journal article" date="2020" name="mSystems">
        <title>Genome- and Community-Level Interaction Insights into Carbon Utilization and Element Cycling Functions of Hydrothermarchaeota in Hydrothermal Sediment.</title>
        <authorList>
            <person name="Zhou Z."/>
            <person name="Liu Y."/>
            <person name="Xu W."/>
            <person name="Pan J."/>
            <person name="Luo Z.H."/>
            <person name="Li M."/>
        </authorList>
    </citation>
    <scope>NUCLEOTIDE SEQUENCE [LARGE SCALE GENOMIC DNA]</scope>
    <source>
        <strain evidence="2">SpSt-114</strain>
    </source>
</reference>
<dbReference type="AlphaFoldDB" id="A0A7C5WZU1"/>
<feature type="transmembrane region" description="Helical" evidence="1">
    <location>
        <begin position="63"/>
        <end position="88"/>
    </location>
</feature>
<evidence type="ECO:0000313" key="2">
    <source>
        <dbReference type="EMBL" id="HHO73155.1"/>
    </source>
</evidence>